<evidence type="ECO:0000313" key="4">
    <source>
        <dbReference type="Proteomes" id="UP000078468"/>
    </source>
</evidence>
<dbReference type="RefSeq" id="WP_064729341.1">
    <property type="nucleotide sequence ID" value="NZ_BMRX01000009.1"/>
</dbReference>
<keyword evidence="2" id="KW-1133">Transmembrane helix</keyword>
<dbReference type="GeneID" id="91307117"/>
<feature type="region of interest" description="Disordered" evidence="1">
    <location>
        <begin position="342"/>
        <end position="378"/>
    </location>
</feature>
<organism evidence="3 4">
    <name type="scientific">Streptomyces parvulus</name>
    <dbReference type="NCBI Taxonomy" id="146923"/>
    <lineage>
        <taxon>Bacteria</taxon>
        <taxon>Bacillati</taxon>
        <taxon>Actinomycetota</taxon>
        <taxon>Actinomycetes</taxon>
        <taxon>Kitasatosporales</taxon>
        <taxon>Streptomycetaceae</taxon>
        <taxon>Streptomyces</taxon>
    </lineage>
</organism>
<dbReference type="EMBL" id="CP015866">
    <property type="protein sequence ID" value="ANJ08989.1"/>
    <property type="molecule type" value="Genomic_DNA"/>
</dbReference>
<protein>
    <submittedName>
        <fullName evidence="3">Uncharacterized protein</fullName>
    </submittedName>
</protein>
<reference evidence="3 4" key="1">
    <citation type="submission" date="2016-05" db="EMBL/GenBank/DDBJ databases">
        <title>Non-Contiguous Finished Genome Sequence of Streptomyces parvulus 2297 Integrated Site-Specifically with Actinophage R4.</title>
        <authorList>
            <person name="Nishizawa T."/>
            <person name="Miura T."/>
            <person name="Harada C."/>
            <person name="Guo Y."/>
            <person name="Narisawa K."/>
            <person name="Ohta H."/>
            <person name="Takahashi H."/>
            <person name="Shirai M."/>
        </authorList>
    </citation>
    <scope>NUCLEOTIDE SEQUENCE [LARGE SCALE GENOMIC DNA]</scope>
    <source>
        <strain evidence="3 4">2297</strain>
    </source>
</reference>
<sequence>MSTVPPPDRSGDEPDSSLSDERLAAFLREAAEGAGGDAPKEPSARARMVARRLREEDEAARRDGRRGDQGPPGWRTGPSAPAGGSRKRLVGAVVGVLVLAALAVVAVRPSLVLPDGDGGAGQPSAAAAGAAGDPADTGRATREHPFRGSPAESWAEGADGIEVPEAKALSGRSADEVAFALRRTKELLVAANLDPGVLRGGRPDEALAVLDPKQPKLLSGLRRSLRDPDEEHDPLLLFTRFDPAEVRPAGDVVKVRGRMRATAGEPGVVKVGADYTFVYPLVRAGDPDGPVARVIVRRELTLTLNDPAVWDVTEGRLLLEKYYAEHNNTDCGVDDGYLHPGFADGAPDGERPTGPAVDPYDTSVPLTPDGSCGRVTRT</sequence>
<dbReference type="KEGG" id="spav:Spa2297_19705"/>
<feature type="compositionally biased region" description="Basic and acidic residues" evidence="1">
    <location>
        <begin position="52"/>
        <end position="68"/>
    </location>
</feature>
<evidence type="ECO:0000313" key="3">
    <source>
        <dbReference type="EMBL" id="ANJ08989.1"/>
    </source>
</evidence>
<evidence type="ECO:0000256" key="2">
    <source>
        <dbReference type="SAM" id="Phobius"/>
    </source>
</evidence>
<dbReference type="Proteomes" id="UP000078468">
    <property type="component" value="Chromosome"/>
</dbReference>
<name>A0A191V1W2_9ACTN</name>
<accession>A0A191V1W2</accession>
<feature type="compositionally biased region" description="Low complexity" evidence="1">
    <location>
        <begin position="122"/>
        <end position="138"/>
    </location>
</feature>
<dbReference type="AlphaFoldDB" id="A0A191V1W2"/>
<evidence type="ECO:0000256" key="1">
    <source>
        <dbReference type="SAM" id="MobiDB-lite"/>
    </source>
</evidence>
<feature type="transmembrane region" description="Helical" evidence="2">
    <location>
        <begin position="89"/>
        <end position="107"/>
    </location>
</feature>
<feature type="region of interest" description="Disordered" evidence="1">
    <location>
        <begin position="117"/>
        <end position="157"/>
    </location>
</feature>
<keyword evidence="2" id="KW-0472">Membrane</keyword>
<feature type="region of interest" description="Disordered" evidence="1">
    <location>
        <begin position="1"/>
        <end position="86"/>
    </location>
</feature>
<proteinExistence type="predicted"/>
<keyword evidence="2" id="KW-0812">Transmembrane</keyword>
<gene>
    <name evidence="3" type="ORF">Spa2297_19705</name>
</gene>